<accession>A0A6G1IGE6</accession>
<feature type="region of interest" description="Disordered" evidence="1">
    <location>
        <begin position="59"/>
        <end position="78"/>
    </location>
</feature>
<feature type="region of interest" description="Disordered" evidence="1">
    <location>
        <begin position="1"/>
        <end position="36"/>
    </location>
</feature>
<name>A0A6G1IGE6_9PLEO</name>
<feature type="compositionally biased region" description="Basic and acidic residues" evidence="1">
    <location>
        <begin position="185"/>
        <end position="206"/>
    </location>
</feature>
<keyword evidence="3" id="KW-1185">Reference proteome</keyword>
<feature type="compositionally biased region" description="Polar residues" evidence="1">
    <location>
        <begin position="10"/>
        <end position="28"/>
    </location>
</feature>
<proteinExistence type="predicted"/>
<evidence type="ECO:0000313" key="2">
    <source>
        <dbReference type="EMBL" id="KAF2677282.1"/>
    </source>
</evidence>
<feature type="region of interest" description="Disordered" evidence="1">
    <location>
        <begin position="185"/>
        <end position="211"/>
    </location>
</feature>
<feature type="region of interest" description="Disordered" evidence="1">
    <location>
        <begin position="407"/>
        <end position="428"/>
    </location>
</feature>
<evidence type="ECO:0000256" key="1">
    <source>
        <dbReference type="SAM" id="MobiDB-lite"/>
    </source>
</evidence>
<dbReference type="AlphaFoldDB" id="A0A6G1IGE6"/>
<gene>
    <name evidence="2" type="ORF">K458DRAFT_396176</name>
</gene>
<sequence>MSSVRRHDNAATQLDSLGSRLRQGQTPVSGDEASANFSSWSDCPLCVGTRRRQIRDRQSHIVEDPPGQHPAQDRTPGARALQQHGTLPYRLPRVVRSTSGTGSGQSMLHLLAADQRPLQFDSTRSCSSEWHGSRGDPCGAMLCAILHQAPSTMLDLAMSLARESGPLQGAMGSWPFPRTTKRAETNCHGRATGDPRTDASKQEAKTRHPAPTKASCGTCVHTAIVATACYGANRYWRTAASTMASYLHTVALVEDIVPARPALCSGGYFANPSLRGAGLLGLRPRNHTTFVLCNSDPLDHRFKNLVPCLSGTVPVRRAQKPAPALTWRDLSKSCATAVSLRDAPARMNSESDPLIADSRCSIHFDATTVRAKKDRTGRTGSPAGSGLIETSSNVRCWHHTLKSPHFPLPDGATSTSIGIERQRLSAKG</sequence>
<dbReference type="EMBL" id="MU005624">
    <property type="protein sequence ID" value="KAF2677282.1"/>
    <property type="molecule type" value="Genomic_DNA"/>
</dbReference>
<reference evidence="2" key="1">
    <citation type="journal article" date="2020" name="Stud. Mycol.">
        <title>101 Dothideomycetes genomes: a test case for predicting lifestyles and emergence of pathogens.</title>
        <authorList>
            <person name="Haridas S."/>
            <person name="Albert R."/>
            <person name="Binder M."/>
            <person name="Bloem J."/>
            <person name="Labutti K."/>
            <person name="Salamov A."/>
            <person name="Andreopoulos B."/>
            <person name="Baker S."/>
            <person name="Barry K."/>
            <person name="Bills G."/>
            <person name="Bluhm B."/>
            <person name="Cannon C."/>
            <person name="Castanera R."/>
            <person name="Culley D."/>
            <person name="Daum C."/>
            <person name="Ezra D."/>
            <person name="Gonzalez J."/>
            <person name="Henrissat B."/>
            <person name="Kuo A."/>
            <person name="Liang C."/>
            <person name="Lipzen A."/>
            <person name="Lutzoni F."/>
            <person name="Magnuson J."/>
            <person name="Mondo S."/>
            <person name="Nolan M."/>
            <person name="Ohm R."/>
            <person name="Pangilinan J."/>
            <person name="Park H.-J."/>
            <person name="Ramirez L."/>
            <person name="Alfaro M."/>
            <person name="Sun H."/>
            <person name="Tritt A."/>
            <person name="Yoshinaga Y."/>
            <person name="Zwiers L.-H."/>
            <person name="Turgeon B."/>
            <person name="Goodwin S."/>
            <person name="Spatafora J."/>
            <person name="Crous P."/>
            <person name="Grigoriev I."/>
        </authorList>
    </citation>
    <scope>NUCLEOTIDE SEQUENCE</scope>
    <source>
        <strain evidence="2">CBS 122367</strain>
    </source>
</reference>
<protein>
    <submittedName>
        <fullName evidence="2">Uncharacterized protein</fullName>
    </submittedName>
</protein>
<organism evidence="2 3">
    <name type="scientific">Lentithecium fluviatile CBS 122367</name>
    <dbReference type="NCBI Taxonomy" id="1168545"/>
    <lineage>
        <taxon>Eukaryota</taxon>
        <taxon>Fungi</taxon>
        <taxon>Dikarya</taxon>
        <taxon>Ascomycota</taxon>
        <taxon>Pezizomycotina</taxon>
        <taxon>Dothideomycetes</taxon>
        <taxon>Pleosporomycetidae</taxon>
        <taxon>Pleosporales</taxon>
        <taxon>Massarineae</taxon>
        <taxon>Lentitheciaceae</taxon>
        <taxon>Lentithecium</taxon>
    </lineage>
</organism>
<dbReference type="Proteomes" id="UP000799291">
    <property type="component" value="Unassembled WGS sequence"/>
</dbReference>
<evidence type="ECO:0000313" key="3">
    <source>
        <dbReference type="Proteomes" id="UP000799291"/>
    </source>
</evidence>